<organism evidence="3 4">
    <name type="scientific">Mesobacillus persicus</name>
    <dbReference type="NCBI Taxonomy" id="930146"/>
    <lineage>
        <taxon>Bacteria</taxon>
        <taxon>Bacillati</taxon>
        <taxon>Bacillota</taxon>
        <taxon>Bacilli</taxon>
        <taxon>Bacillales</taxon>
        <taxon>Bacillaceae</taxon>
        <taxon>Mesobacillus</taxon>
    </lineage>
</organism>
<feature type="transmembrane region" description="Helical" evidence="1">
    <location>
        <begin position="85"/>
        <end position="106"/>
    </location>
</feature>
<keyword evidence="1" id="KW-0812">Transmembrane</keyword>
<dbReference type="GO" id="GO:0004175">
    <property type="term" value="F:endopeptidase activity"/>
    <property type="evidence" value="ECO:0007669"/>
    <property type="project" value="UniProtKB-ARBA"/>
</dbReference>
<feature type="transmembrane region" description="Helical" evidence="1">
    <location>
        <begin position="6"/>
        <end position="24"/>
    </location>
</feature>
<dbReference type="Pfam" id="PF02517">
    <property type="entry name" value="Rce1-like"/>
    <property type="match status" value="1"/>
</dbReference>
<dbReference type="RefSeq" id="WP_090740801.1">
    <property type="nucleotide sequence ID" value="NZ_FOBW01000001.1"/>
</dbReference>
<dbReference type="InterPro" id="IPR003675">
    <property type="entry name" value="Rce1/LyrA-like_dom"/>
</dbReference>
<accession>A0A1H7WMN3</accession>
<keyword evidence="4" id="KW-1185">Reference proteome</keyword>
<dbReference type="GO" id="GO:0080120">
    <property type="term" value="P:CAAX-box protein maturation"/>
    <property type="evidence" value="ECO:0007669"/>
    <property type="project" value="UniProtKB-ARBA"/>
</dbReference>
<feature type="domain" description="CAAX prenyl protease 2/Lysostaphin resistance protein A-like" evidence="2">
    <location>
        <begin position="144"/>
        <end position="232"/>
    </location>
</feature>
<evidence type="ECO:0000313" key="4">
    <source>
        <dbReference type="Proteomes" id="UP000198553"/>
    </source>
</evidence>
<evidence type="ECO:0000313" key="3">
    <source>
        <dbReference type="EMBL" id="SEM22882.1"/>
    </source>
</evidence>
<dbReference type="AlphaFoldDB" id="A0A1H7WMN3"/>
<evidence type="ECO:0000256" key="1">
    <source>
        <dbReference type="SAM" id="Phobius"/>
    </source>
</evidence>
<keyword evidence="1" id="KW-0472">Membrane</keyword>
<dbReference type="Proteomes" id="UP000198553">
    <property type="component" value="Unassembled WGS sequence"/>
</dbReference>
<dbReference type="PANTHER" id="PTHR43592">
    <property type="entry name" value="CAAX AMINO TERMINAL PROTEASE"/>
    <property type="match status" value="1"/>
</dbReference>
<reference evidence="4" key="1">
    <citation type="submission" date="2016-10" db="EMBL/GenBank/DDBJ databases">
        <authorList>
            <person name="Varghese N."/>
            <person name="Submissions S."/>
        </authorList>
    </citation>
    <scope>NUCLEOTIDE SEQUENCE [LARGE SCALE GENOMIC DNA]</scope>
    <source>
        <strain evidence="4">B48,IBRC-M 10115,DSM 25386,CECT 8001</strain>
    </source>
</reference>
<proteinExistence type="predicted"/>
<feature type="transmembrane region" description="Helical" evidence="1">
    <location>
        <begin position="163"/>
        <end position="188"/>
    </location>
</feature>
<gene>
    <name evidence="3" type="ORF">SAMN05192533_101513</name>
</gene>
<sequence length="244" mass="28174">MEYWYWLILAFILIYEPIYGYFDYQKFKKKVRSNPNERVKYYKKVMVGLWIPTLLILCLIVIGPLSFKDIGLKGVEVDTQTLGTWMTYVSFGIGIVYTLSLIYYLIGAKVSVKMKNEIAKIQKKELEKSKFADIMPVTIEDNKMWTFVSWTAGITEEVIYRGFLIFALSHLFPTLSVWVIIILSSILFGLAHTYQGFSNVVRTTIFGLFFAVLYIGLDSILPLIVFHFLVDYIGKIGNGEEDEN</sequence>
<evidence type="ECO:0000259" key="2">
    <source>
        <dbReference type="Pfam" id="PF02517"/>
    </source>
</evidence>
<name>A0A1H7WMN3_9BACI</name>
<dbReference type="OrthoDB" id="2357478at2"/>
<dbReference type="STRING" id="930146.SAMN05192533_101513"/>
<feature type="transmembrane region" description="Helical" evidence="1">
    <location>
        <begin position="208"/>
        <end position="230"/>
    </location>
</feature>
<dbReference type="EMBL" id="FOBW01000001">
    <property type="protein sequence ID" value="SEM22882.1"/>
    <property type="molecule type" value="Genomic_DNA"/>
</dbReference>
<dbReference type="PANTHER" id="PTHR43592:SF15">
    <property type="entry name" value="CAAX AMINO TERMINAL PROTEASE FAMILY PROTEIN"/>
    <property type="match status" value="1"/>
</dbReference>
<protein>
    <recommendedName>
        <fullName evidence="2">CAAX prenyl protease 2/Lysostaphin resistance protein A-like domain-containing protein</fullName>
    </recommendedName>
</protein>
<keyword evidence="1" id="KW-1133">Transmembrane helix</keyword>
<feature type="transmembrane region" description="Helical" evidence="1">
    <location>
        <begin position="45"/>
        <end position="65"/>
    </location>
</feature>